<sequence length="171" mass="18792">MTPARFPREGHCKIYLETMAAIAPAHRCLVVFMALPPRTLTLCDLACSTVSSPSNVTFSEFSSPFSTAHTFGSPTNLPPPKLTDKNQPPGAAETLLRRRKFPEPTAELAAEWEANDIFRARESRDMRPFSGKQIELEDTRSESESHCMEAGNGAFHFALIAGHSRLPTSSS</sequence>
<keyword evidence="3" id="KW-1185">Reference proteome</keyword>
<dbReference type="EMBL" id="JAAIUW010000009">
    <property type="protein sequence ID" value="KAF7816967.1"/>
    <property type="molecule type" value="Genomic_DNA"/>
</dbReference>
<evidence type="ECO:0000256" key="1">
    <source>
        <dbReference type="SAM" id="MobiDB-lite"/>
    </source>
</evidence>
<name>A0A834WC14_9FABA</name>
<protein>
    <submittedName>
        <fullName evidence="2">Uncharacterized protein</fullName>
    </submittedName>
</protein>
<dbReference type="Proteomes" id="UP000634136">
    <property type="component" value="Unassembled WGS sequence"/>
</dbReference>
<comment type="caution">
    <text evidence="2">The sequence shown here is derived from an EMBL/GenBank/DDBJ whole genome shotgun (WGS) entry which is preliminary data.</text>
</comment>
<evidence type="ECO:0000313" key="2">
    <source>
        <dbReference type="EMBL" id="KAF7816967.1"/>
    </source>
</evidence>
<evidence type="ECO:0000313" key="3">
    <source>
        <dbReference type="Proteomes" id="UP000634136"/>
    </source>
</evidence>
<gene>
    <name evidence="2" type="ORF">G2W53_030936</name>
</gene>
<reference evidence="2" key="1">
    <citation type="submission" date="2020-09" db="EMBL/GenBank/DDBJ databases">
        <title>Genome-Enabled Discovery of Anthraquinone Biosynthesis in Senna tora.</title>
        <authorList>
            <person name="Kang S.-H."/>
            <person name="Pandey R.P."/>
            <person name="Lee C.-M."/>
            <person name="Sim J.-S."/>
            <person name="Jeong J.-T."/>
            <person name="Choi B.-S."/>
            <person name="Jung M."/>
            <person name="Ginzburg D."/>
            <person name="Zhao K."/>
            <person name="Won S.Y."/>
            <person name="Oh T.-J."/>
            <person name="Yu Y."/>
            <person name="Kim N.-H."/>
            <person name="Lee O.R."/>
            <person name="Lee T.-H."/>
            <person name="Bashyal P."/>
            <person name="Kim T.-S."/>
            <person name="Lee W.-H."/>
            <person name="Kawkins C."/>
            <person name="Kim C.-K."/>
            <person name="Kim J.S."/>
            <person name="Ahn B.O."/>
            <person name="Rhee S.Y."/>
            <person name="Sohng J.K."/>
        </authorList>
    </citation>
    <scope>NUCLEOTIDE SEQUENCE</scope>
    <source>
        <tissue evidence="2">Leaf</tissue>
    </source>
</reference>
<proteinExistence type="predicted"/>
<dbReference type="AlphaFoldDB" id="A0A834WC14"/>
<feature type="region of interest" description="Disordered" evidence="1">
    <location>
        <begin position="69"/>
        <end position="99"/>
    </location>
</feature>
<organism evidence="2 3">
    <name type="scientific">Senna tora</name>
    <dbReference type="NCBI Taxonomy" id="362788"/>
    <lineage>
        <taxon>Eukaryota</taxon>
        <taxon>Viridiplantae</taxon>
        <taxon>Streptophyta</taxon>
        <taxon>Embryophyta</taxon>
        <taxon>Tracheophyta</taxon>
        <taxon>Spermatophyta</taxon>
        <taxon>Magnoliopsida</taxon>
        <taxon>eudicotyledons</taxon>
        <taxon>Gunneridae</taxon>
        <taxon>Pentapetalae</taxon>
        <taxon>rosids</taxon>
        <taxon>fabids</taxon>
        <taxon>Fabales</taxon>
        <taxon>Fabaceae</taxon>
        <taxon>Caesalpinioideae</taxon>
        <taxon>Cassia clade</taxon>
        <taxon>Senna</taxon>
    </lineage>
</organism>
<accession>A0A834WC14</accession>